<dbReference type="FunFam" id="1.50.40.10:FF:000030">
    <property type="entry name" value="Mitochondrial uncoupling protein 5"/>
    <property type="match status" value="2"/>
</dbReference>
<dbReference type="Pfam" id="PF00153">
    <property type="entry name" value="Mito_carr"/>
    <property type="match status" value="6"/>
</dbReference>
<dbReference type="InterPro" id="IPR002067">
    <property type="entry name" value="MCP"/>
</dbReference>
<comment type="similarity">
    <text evidence="2">Belongs to the mitochondrial carrier (TC 2.A.29) family.</text>
</comment>
<feature type="repeat" description="Solcar" evidence="10">
    <location>
        <begin position="131"/>
        <end position="222"/>
    </location>
</feature>
<evidence type="ECO:0000256" key="2">
    <source>
        <dbReference type="ARBA" id="ARBA00006375"/>
    </source>
</evidence>
<evidence type="ECO:0000256" key="9">
    <source>
        <dbReference type="ARBA" id="ARBA00023136"/>
    </source>
</evidence>
<evidence type="ECO:0000256" key="6">
    <source>
        <dbReference type="ARBA" id="ARBA00022989"/>
    </source>
</evidence>
<dbReference type="PROSITE" id="PS50920">
    <property type="entry name" value="SOLCAR"/>
    <property type="match status" value="6"/>
</dbReference>
<keyword evidence="5" id="KW-0677">Repeat</keyword>
<gene>
    <name evidence="11" type="ORF">Taro_031409</name>
</gene>
<dbReference type="SUPFAM" id="SSF103506">
    <property type="entry name" value="Mitochondrial carrier"/>
    <property type="match status" value="2"/>
</dbReference>
<evidence type="ECO:0000256" key="10">
    <source>
        <dbReference type="PROSITE-ProRule" id="PRU00282"/>
    </source>
</evidence>
<feature type="repeat" description="Solcar" evidence="10">
    <location>
        <begin position="4"/>
        <end position="122"/>
    </location>
</feature>
<evidence type="ECO:0000256" key="5">
    <source>
        <dbReference type="ARBA" id="ARBA00022737"/>
    </source>
</evidence>
<dbReference type="Gene3D" id="1.50.40.10">
    <property type="entry name" value="Mitochondrial carrier domain"/>
    <property type="match status" value="2"/>
</dbReference>
<keyword evidence="7" id="KW-0346">Stress response</keyword>
<dbReference type="AlphaFoldDB" id="A0A843VRW6"/>
<dbReference type="InterPro" id="IPR018108">
    <property type="entry name" value="MCP_transmembrane"/>
</dbReference>
<keyword evidence="12" id="KW-1185">Reference proteome</keyword>
<dbReference type="EMBL" id="NMUH01002225">
    <property type="protein sequence ID" value="MQL98705.1"/>
    <property type="molecule type" value="Genomic_DNA"/>
</dbReference>
<keyword evidence="6" id="KW-1133">Transmembrane helix</keyword>
<sequence>MGVKGFVEGGIASIVAGCSTHPLDLIKVRMQLQGEAAPVPVPNAAALRPALAFHGSAGSAAVAAFPHHHVPPPARLGPVGVGMQILRSEGPRALFSGVSATMLRQTLYSTTRMGLYDILKTKWSSPDGGSLPLHRKIAAGLVAGGVGAAVGNPADVAMVRMQADGRLPPAQRRNYRGVGDAIGRMARAEGVGSLWRGSSLTVNRAMIVTASQLATYDQVKEAILESGAMADGLGTHVTASFAAGFVAALASNPVDVVKTRVMNMKVEAGAPPPYAGALDCALKTVRAEGPMALYKGFIPTVSRQGPFTVVLFVTLEQVRKLLPRDFMGVKGFVEGGIASIVAGCSTHPLDLIKVRMQLQGEAAPVPNAAALRPALAFHGSAGSPAVAAFPRHHVPQPARLGPVGVGMQILRSEGPRALFSGVSATMLRQTLYSTTRMGLYDILKTKWSAPDGGSLPLHRKIAAGLVAGGVGAAVGNPADVAMVRMQADGRLPPAQRRNYRGVGDAIGRMARAEGVGSLWRGSSLTVNRAMIVTASQLATYDQVKEAILESGAMADGLGTHVTASFAAGFVAALASNPVDVVKTRVMNMKVEAGAPPPYAGALDCALKTVRAEGPMALYKGFIPTVSRQGPFTVVLFVTLEQVRKLLPRDL</sequence>
<name>A0A843VRW6_COLES</name>
<accession>A0A843VRW6</accession>
<keyword evidence="9 10" id="KW-0472">Membrane</keyword>
<keyword evidence="3" id="KW-0813">Transport</keyword>
<evidence type="ECO:0000313" key="11">
    <source>
        <dbReference type="EMBL" id="MQL98705.1"/>
    </source>
</evidence>
<evidence type="ECO:0000256" key="4">
    <source>
        <dbReference type="ARBA" id="ARBA00022692"/>
    </source>
</evidence>
<dbReference type="GO" id="GO:0005743">
    <property type="term" value="C:mitochondrial inner membrane"/>
    <property type="evidence" value="ECO:0007669"/>
    <property type="project" value="UniProtKB-SubCell"/>
</dbReference>
<evidence type="ECO:0000313" key="12">
    <source>
        <dbReference type="Proteomes" id="UP000652761"/>
    </source>
</evidence>
<feature type="repeat" description="Solcar" evidence="10">
    <location>
        <begin position="455"/>
        <end position="546"/>
    </location>
</feature>
<comment type="caution">
    <text evidence="11">The sequence shown here is derived from an EMBL/GenBank/DDBJ whole genome shotgun (WGS) entry which is preliminary data.</text>
</comment>
<dbReference type="GO" id="GO:0006839">
    <property type="term" value="P:mitochondrial transport"/>
    <property type="evidence" value="ECO:0007669"/>
    <property type="project" value="UniProtKB-ARBA"/>
</dbReference>
<evidence type="ECO:0000256" key="1">
    <source>
        <dbReference type="ARBA" id="ARBA00004448"/>
    </source>
</evidence>
<dbReference type="PRINTS" id="PR00926">
    <property type="entry name" value="MITOCARRIER"/>
</dbReference>
<dbReference type="Proteomes" id="UP000652761">
    <property type="component" value="Unassembled WGS sequence"/>
</dbReference>
<comment type="subcellular location">
    <subcellularLocation>
        <location evidence="1">Mitochondrion inner membrane</location>
        <topology evidence="1">Multi-pass membrane protein</topology>
    </subcellularLocation>
</comment>
<evidence type="ECO:0000256" key="7">
    <source>
        <dbReference type="ARBA" id="ARBA00023016"/>
    </source>
</evidence>
<dbReference type="OrthoDB" id="6703404at2759"/>
<reference evidence="11" key="1">
    <citation type="submission" date="2017-07" db="EMBL/GenBank/DDBJ databases">
        <title>Taro Niue Genome Assembly and Annotation.</title>
        <authorList>
            <person name="Atibalentja N."/>
            <person name="Keating K."/>
            <person name="Fields C.J."/>
        </authorList>
    </citation>
    <scope>NUCLEOTIDE SEQUENCE</scope>
    <source>
        <strain evidence="11">Niue_2</strain>
        <tissue evidence="11">Leaf</tissue>
    </source>
</reference>
<dbReference type="InterPro" id="IPR023395">
    <property type="entry name" value="MCP_dom_sf"/>
</dbReference>
<proteinExistence type="inferred from homology"/>
<evidence type="ECO:0000256" key="3">
    <source>
        <dbReference type="ARBA" id="ARBA00022448"/>
    </source>
</evidence>
<feature type="repeat" description="Solcar" evidence="10">
    <location>
        <begin position="555"/>
        <end position="645"/>
    </location>
</feature>
<dbReference type="GO" id="GO:0005310">
    <property type="term" value="F:dicarboxylic acid transmembrane transporter activity"/>
    <property type="evidence" value="ECO:0007669"/>
    <property type="project" value="UniProtKB-ARBA"/>
</dbReference>
<keyword evidence="8" id="KW-0496">Mitochondrion</keyword>
<evidence type="ECO:0000256" key="8">
    <source>
        <dbReference type="ARBA" id="ARBA00023128"/>
    </source>
</evidence>
<keyword evidence="4 10" id="KW-0812">Transmembrane</keyword>
<dbReference type="PANTHER" id="PTHR45618">
    <property type="entry name" value="MITOCHONDRIAL DICARBOXYLATE CARRIER-RELATED"/>
    <property type="match status" value="1"/>
</dbReference>
<dbReference type="InterPro" id="IPR050391">
    <property type="entry name" value="Mito_Metabolite_Transporter"/>
</dbReference>
<organism evidence="11 12">
    <name type="scientific">Colocasia esculenta</name>
    <name type="common">Wild taro</name>
    <name type="synonym">Arum esculentum</name>
    <dbReference type="NCBI Taxonomy" id="4460"/>
    <lineage>
        <taxon>Eukaryota</taxon>
        <taxon>Viridiplantae</taxon>
        <taxon>Streptophyta</taxon>
        <taxon>Embryophyta</taxon>
        <taxon>Tracheophyta</taxon>
        <taxon>Spermatophyta</taxon>
        <taxon>Magnoliopsida</taxon>
        <taxon>Liliopsida</taxon>
        <taxon>Araceae</taxon>
        <taxon>Aroideae</taxon>
        <taxon>Colocasieae</taxon>
        <taxon>Colocasia</taxon>
    </lineage>
</organism>
<feature type="repeat" description="Solcar" evidence="10">
    <location>
        <begin position="231"/>
        <end position="321"/>
    </location>
</feature>
<protein>
    <submittedName>
        <fullName evidence="11">Uncharacterized protein</fullName>
    </submittedName>
</protein>
<feature type="repeat" description="Solcar" evidence="10">
    <location>
        <begin position="330"/>
        <end position="446"/>
    </location>
</feature>